<evidence type="ECO:0000256" key="1">
    <source>
        <dbReference type="SAM" id="MobiDB-lite"/>
    </source>
</evidence>
<name>A0A8J2PZ08_9HEXA</name>
<reference evidence="2" key="1">
    <citation type="submission" date="2021-06" db="EMBL/GenBank/DDBJ databases">
        <authorList>
            <person name="Hodson N. C."/>
            <person name="Mongue J. A."/>
            <person name="Jaron S. K."/>
        </authorList>
    </citation>
    <scope>NUCLEOTIDE SEQUENCE</scope>
</reference>
<feature type="region of interest" description="Disordered" evidence="1">
    <location>
        <begin position="212"/>
        <end position="236"/>
    </location>
</feature>
<keyword evidence="3" id="KW-1185">Reference proteome</keyword>
<feature type="compositionally biased region" description="Polar residues" evidence="1">
    <location>
        <begin position="705"/>
        <end position="719"/>
    </location>
</feature>
<dbReference type="EMBL" id="CAJVCH010569973">
    <property type="protein sequence ID" value="CAG7833667.1"/>
    <property type="molecule type" value="Genomic_DNA"/>
</dbReference>
<organism evidence="2 3">
    <name type="scientific">Allacma fusca</name>
    <dbReference type="NCBI Taxonomy" id="39272"/>
    <lineage>
        <taxon>Eukaryota</taxon>
        <taxon>Metazoa</taxon>
        <taxon>Ecdysozoa</taxon>
        <taxon>Arthropoda</taxon>
        <taxon>Hexapoda</taxon>
        <taxon>Collembola</taxon>
        <taxon>Symphypleona</taxon>
        <taxon>Sminthuridae</taxon>
        <taxon>Allacma</taxon>
    </lineage>
</organism>
<dbReference type="PANTHER" id="PTHR22708:SF0">
    <property type="entry name" value="LEUCINE-RICH REPEAT-CONTAINING PROTEIN 56"/>
    <property type="match status" value="1"/>
</dbReference>
<dbReference type="Proteomes" id="UP000708208">
    <property type="component" value="Unassembled WGS sequence"/>
</dbReference>
<protein>
    <submittedName>
        <fullName evidence="2">Uncharacterized protein</fullName>
    </submittedName>
</protein>
<dbReference type="AlphaFoldDB" id="A0A8J2PZ08"/>
<dbReference type="PANTHER" id="PTHR22708">
    <property type="entry name" value="LEUCINE-RICH REPEAT-CONTAINING PROTEIN 56"/>
    <property type="match status" value="1"/>
</dbReference>
<evidence type="ECO:0000313" key="3">
    <source>
        <dbReference type="Proteomes" id="UP000708208"/>
    </source>
</evidence>
<gene>
    <name evidence="2" type="ORF">AFUS01_LOCUS43263</name>
</gene>
<comment type="caution">
    <text evidence="2">The sequence shown here is derived from an EMBL/GenBank/DDBJ whole genome shotgun (WGS) entry which is preliminary data.</text>
</comment>
<accession>A0A8J2PZ08</accession>
<sequence length="727" mass="81120">MENKKTSSIVDLHCSAKNFGKNYTNNNEDSQSEYSETISIISFSDTDDELAEIEKKQYPDGLTGKEEAYRDIEKVFDELENEKLLDPFTRWRPKEDPPDVQTRPQFVPRRPSALPRRVNARNATENKTQEGKIRNPQKAPEVTGVASRTNVKSKTETASPTISSGNTLMKSNKISQLASPRRTIVAELIMEANEEEAKRKKAEALAKKALIPKAPGSTGSGEMPTAPGTKQPSPASSIITSFDDEESVVAHVGKSLPSNRDYFQSREEVIGDQPSDYIAAKKHTLVRDEYVRKRQLAVHRDIKTLQNISPLVTHPNDDDGNLNLSKVETGPDGITTTIPSYKTQYELRLAAATDNSSSSARETLLTTQELLIQDLAQAARKDSRKTNGQQKITSEDKTMFKIVYKEPRWPHQVTLDKMVDRLYKVKHLVLDDSQIMSLRDITSLLPSLIILSVKNCGLKTLDGTVAFPNLQKLFAADNELVHPAQCSMLSELQEMDLSGNPVTTFDGFEYLSVLHYLKVLKLYDTKISEERGFQLELRRLIPSLRDIYPKSKSMECDFDIDDDDYLSVDYKLLGKTEEELLKEQEMLKRAVHETSMITNTATITPPSSIRKWSQRINGLPGSEFSNSNTMKTSTDAELKLQSLISTVGDADADELDSLEKSGLNDFKKLYSFVNSSPKTTDDEQGHGDGTSEEISSAKEDFGIRGNTSMGSKSTSVESDSSNEADEN</sequence>
<feature type="region of interest" description="Disordered" evidence="1">
    <location>
        <begin position="675"/>
        <end position="727"/>
    </location>
</feature>
<dbReference type="InterPro" id="IPR040091">
    <property type="entry name" value="LRRC56"/>
</dbReference>
<dbReference type="OrthoDB" id="433501at2759"/>
<proteinExistence type="predicted"/>
<evidence type="ECO:0000313" key="2">
    <source>
        <dbReference type="EMBL" id="CAG7833667.1"/>
    </source>
</evidence>
<feature type="compositionally biased region" description="Polar residues" evidence="1">
    <location>
        <begin position="146"/>
        <end position="167"/>
    </location>
</feature>
<feature type="region of interest" description="Disordered" evidence="1">
    <location>
        <begin position="88"/>
        <end position="167"/>
    </location>
</feature>